<dbReference type="InterPro" id="IPR004111">
    <property type="entry name" value="Repressor_TetR_C"/>
</dbReference>
<dbReference type="InterPro" id="IPR051608">
    <property type="entry name" value="RQC_Subunit_NEMF"/>
</dbReference>
<dbReference type="EMBL" id="CP011125">
    <property type="protein sequence ID" value="AKF11512.1"/>
    <property type="molecule type" value="Genomic_DNA"/>
</dbReference>
<sequence length="430" mass="46709">MMASARIAAHFREQIRSGALRPGERLPPVRELARRWRVALATASRAIAVLKQEGLVRAEPRVGTIVAARSRARTDPELTPESIVRAAITIADVEGLDAVSMRSVAGALGAPAMSLYRHVPSKDELLLAMIDACFAELPEHAPSGAWRADLGAAMRAQWKLHRAHPWLVRALSITRPQMLPNGMRFAESVLRPLDGLGLDPGEMMRTYLVLMSFVRGVAIGVDAELEAEATSGMTNDEWIAQREPSFAAALEGSSYPTLARMIAAPRLDVELDAVFELGLARLLDGIDAMLRAPSRVMLAPVMGSRGRPYRTFVIDGIEVLVGRADEDNDHLTFHVAKKRDLWLHVGGGTPGSHVVVRSPERGDPPDAVVERAAQLAAWYSKARGAPRVEVHVCRVSDVSKPKGAPAGKVEIKRFSKRKVTPTRGDAEGDD</sequence>
<gene>
    <name evidence="8" type="ORF">DB32_008661</name>
</gene>
<dbReference type="GO" id="GO:0000049">
    <property type="term" value="F:tRNA binding"/>
    <property type="evidence" value="ECO:0007669"/>
    <property type="project" value="TreeGrafter"/>
</dbReference>
<proteinExistence type="predicted"/>
<dbReference type="GO" id="GO:0072344">
    <property type="term" value="P:rescue of stalled ribosome"/>
    <property type="evidence" value="ECO:0007669"/>
    <property type="project" value="TreeGrafter"/>
</dbReference>
<dbReference type="InterPro" id="IPR001647">
    <property type="entry name" value="HTH_TetR"/>
</dbReference>
<feature type="DNA-binding region" description="H-T-H motif" evidence="4">
    <location>
        <begin position="100"/>
        <end position="119"/>
    </location>
</feature>
<keyword evidence="3" id="KW-0804">Transcription</keyword>
<feature type="domain" description="HTH tetR-type" evidence="7">
    <location>
        <begin position="77"/>
        <end position="137"/>
    </location>
</feature>
<dbReference type="Gene3D" id="1.10.357.10">
    <property type="entry name" value="Tetracycline Repressor, domain 2"/>
    <property type="match status" value="1"/>
</dbReference>
<evidence type="ECO:0000256" key="2">
    <source>
        <dbReference type="ARBA" id="ARBA00023125"/>
    </source>
</evidence>
<dbReference type="Pfam" id="PF05670">
    <property type="entry name" value="NFACT-R_1"/>
    <property type="match status" value="1"/>
</dbReference>
<dbReference type="Gene3D" id="1.10.10.10">
    <property type="entry name" value="Winged helix-like DNA-binding domain superfamily/Winged helix DNA-binding domain"/>
    <property type="match status" value="1"/>
</dbReference>
<evidence type="ECO:0000256" key="5">
    <source>
        <dbReference type="SAM" id="MobiDB-lite"/>
    </source>
</evidence>
<evidence type="ECO:0000259" key="6">
    <source>
        <dbReference type="PROSITE" id="PS50949"/>
    </source>
</evidence>
<dbReference type="GO" id="GO:0003700">
    <property type="term" value="F:DNA-binding transcription factor activity"/>
    <property type="evidence" value="ECO:0007669"/>
    <property type="project" value="InterPro"/>
</dbReference>
<reference evidence="8 9" key="1">
    <citation type="submission" date="2015-03" db="EMBL/GenBank/DDBJ databases">
        <title>Genome assembly of Sandaracinus amylolyticus DSM 53668.</title>
        <authorList>
            <person name="Sharma G."/>
            <person name="Subramanian S."/>
        </authorList>
    </citation>
    <scope>NUCLEOTIDE SEQUENCE [LARGE SCALE GENOMIC DNA]</scope>
    <source>
        <strain evidence="8 9">DSM 53668</strain>
    </source>
</reference>
<evidence type="ECO:0000256" key="3">
    <source>
        <dbReference type="ARBA" id="ARBA00023163"/>
    </source>
</evidence>
<keyword evidence="9" id="KW-1185">Reference proteome</keyword>
<protein>
    <submittedName>
        <fullName evidence="8">Fibronectin/fibrinogen-binding protein</fullName>
    </submittedName>
</protein>
<dbReference type="InterPro" id="IPR036388">
    <property type="entry name" value="WH-like_DNA-bd_sf"/>
</dbReference>
<dbReference type="PROSITE" id="PS50977">
    <property type="entry name" value="HTH_TETR_2"/>
    <property type="match status" value="1"/>
</dbReference>
<dbReference type="Pfam" id="PF02909">
    <property type="entry name" value="TetR_C_1"/>
    <property type="match status" value="1"/>
</dbReference>
<keyword evidence="2 4" id="KW-0238">DNA-binding</keyword>
<accession>A0A0F6WAD9</accession>
<dbReference type="Pfam" id="PF00392">
    <property type="entry name" value="GntR"/>
    <property type="match status" value="1"/>
</dbReference>
<evidence type="ECO:0000313" key="8">
    <source>
        <dbReference type="EMBL" id="AKF11512.1"/>
    </source>
</evidence>
<dbReference type="InterPro" id="IPR008532">
    <property type="entry name" value="NFACT_RNA-bd"/>
</dbReference>
<dbReference type="Gene3D" id="1.10.10.60">
    <property type="entry name" value="Homeodomain-like"/>
    <property type="match status" value="1"/>
</dbReference>
<dbReference type="InterPro" id="IPR036390">
    <property type="entry name" value="WH_DNA-bd_sf"/>
</dbReference>
<keyword evidence="1" id="KW-0805">Transcription regulation</keyword>
<feature type="region of interest" description="Disordered" evidence="5">
    <location>
        <begin position="399"/>
        <end position="430"/>
    </location>
</feature>
<dbReference type="CDD" id="cd07377">
    <property type="entry name" value="WHTH_GntR"/>
    <property type="match status" value="1"/>
</dbReference>
<organism evidence="8 9">
    <name type="scientific">Sandaracinus amylolyticus</name>
    <dbReference type="NCBI Taxonomy" id="927083"/>
    <lineage>
        <taxon>Bacteria</taxon>
        <taxon>Pseudomonadati</taxon>
        <taxon>Myxococcota</taxon>
        <taxon>Polyangia</taxon>
        <taxon>Polyangiales</taxon>
        <taxon>Sandaracinaceae</taxon>
        <taxon>Sandaracinus</taxon>
    </lineage>
</organism>
<dbReference type="InterPro" id="IPR009057">
    <property type="entry name" value="Homeodomain-like_sf"/>
</dbReference>
<dbReference type="STRING" id="927083.DB32_008661"/>
<dbReference type="PROSITE" id="PS50949">
    <property type="entry name" value="HTH_GNTR"/>
    <property type="match status" value="1"/>
</dbReference>
<evidence type="ECO:0000256" key="1">
    <source>
        <dbReference type="ARBA" id="ARBA00023015"/>
    </source>
</evidence>
<dbReference type="Pfam" id="PF00440">
    <property type="entry name" value="TetR_N"/>
    <property type="match status" value="1"/>
</dbReference>
<dbReference type="PANTHER" id="PTHR15239:SF6">
    <property type="entry name" value="RIBOSOME QUALITY CONTROL COMPLEX SUBUNIT NEMF"/>
    <property type="match status" value="1"/>
</dbReference>
<dbReference type="GO" id="GO:0003677">
    <property type="term" value="F:DNA binding"/>
    <property type="evidence" value="ECO:0007669"/>
    <property type="project" value="UniProtKB-UniRule"/>
</dbReference>
<dbReference type="SUPFAM" id="SSF48498">
    <property type="entry name" value="Tetracyclin repressor-like, C-terminal domain"/>
    <property type="match status" value="1"/>
</dbReference>
<dbReference type="SUPFAM" id="SSF46689">
    <property type="entry name" value="Homeodomain-like"/>
    <property type="match status" value="1"/>
</dbReference>
<dbReference type="GO" id="GO:1990112">
    <property type="term" value="C:RQC complex"/>
    <property type="evidence" value="ECO:0007669"/>
    <property type="project" value="TreeGrafter"/>
</dbReference>
<dbReference type="GO" id="GO:0045892">
    <property type="term" value="P:negative regulation of DNA-templated transcription"/>
    <property type="evidence" value="ECO:0007669"/>
    <property type="project" value="InterPro"/>
</dbReference>
<dbReference type="Proteomes" id="UP000034883">
    <property type="component" value="Chromosome"/>
</dbReference>
<dbReference type="AlphaFoldDB" id="A0A0F6WAD9"/>
<name>A0A0F6WAD9_9BACT</name>
<dbReference type="InterPro" id="IPR000524">
    <property type="entry name" value="Tscrpt_reg_HTH_GntR"/>
</dbReference>
<evidence type="ECO:0000313" key="9">
    <source>
        <dbReference type="Proteomes" id="UP000034883"/>
    </source>
</evidence>
<feature type="domain" description="HTH gntR-type" evidence="6">
    <location>
        <begin position="1"/>
        <end position="69"/>
    </location>
</feature>
<dbReference type="SMART" id="SM00345">
    <property type="entry name" value="HTH_GNTR"/>
    <property type="match status" value="1"/>
</dbReference>
<dbReference type="SUPFAM" id="SSF46785">
    <property type="entry name" value="Winged helix' DNA-binding domain"/>
    <property type="match status" value="1"/>
</dbReference>
<dbReference type="PANTHER" id="PTHR15239">
    <property type="entry name" value="NUCLEAR EXPORT MEDIATOR FACTOR NEMF"/>
    <property type="match status" value="1"/>
</dbReference>
<evidence type="ECO:0000256" key="4">
    <source>
        <dbReference type="PROSITE-ProRule" id="PRU00335"/>
    </source>
</evidence>
<evidence type="ECO:0000259" key="7">
    <source>
        <dbReference type="PROSITE" id="PS50977"/>
    </source>
</evidence>
<dbReference type="InterPro" id="IPR036271">
    <property type="entry name" value="Tet_transcr_reg_TetR-rel_C_sf"/>
</dbReference>
<dbReference type="KEGG" id="samy:DB32_008661"/>
<dbReference type="GO" id="GO:0043023">
    <property type="term" value="F:ribosomal large subunit binding"/>
    <property type="evidence" value="ECO:0007669"/>
    <property type="project" value="TreeGrafter"/>
</dbReference>